<keyword evidence="3" id="KW-1185">Reference proteome</keyword>
<organism evidence="2 3">
    <name type="scientific">Dreissena polymorpha</name>
    <name type="common">Zebra mussel</name>
    <name type="synonym">Mytilus polymorpha</name>
    <dbReference type="NCBI Taxonomy" id="45954"/>
    <lineage>
        <taxon>Eukaryota</taxon>
        <taxon>Metazoa</taxon>
        <taxon>Spiralia</taxon>
        <taxon>Lophotrochozoa</taxon>
        <taxon>Mollusca</taxon>
        <taxon>Bivalvia</taxon>
        <taxon>Autobranchia</taxon>
        <taxon>Heteroconchia</taxon>
        <taxon>Euheterodonta</taxon>
        <taxon>Imparidentia</taxon>
        <taxon>Neoheterodontei</taxon>
        <taxon>Myida</taxon>
        <taxon>Dreissenoidea</taxon>
        <taxon>Dreissenidae</taxon>
        <taxon>Dreissena</taxon>
    </lineage>
</organism>
<accession>A0A9D4BLP8</accession>
<feature type="compositionally biased region" description="Basic and acidic residues" evidence="1">
    <location>
        <begin position="17"/>
        <end position="26"/>
    </location>
</feature>
<comment type="caution">
    <text evidence="2">The sequence shown here is derived from an EMBL/GenBank/DDBJ whole genome shotgun (WGS) entry which is preliminary data.</text>
</comment>
<name>A0A9D4BLP8_DREPO</name>
<dbReference type="Proteomes" id="UP000828390">
    <property type="component" value="Unassembled WGS sequence"/>
</dbReference>
<dbReference type="EMBL" id="JAIWYP010000014">
    <property type="protein sequence ID" value="KAH3708421.1"/>
    <property type="molecule type" value="Genomic_DNA"/>
</dbReference>
<evidence type="ECO:0000256" key="1">
    <source>
        <dbReference type="SAM" id="MobiDB-lite"/>
    </source>
</evidence>
<reference evidence="2" key="1">
    <citation type="journal article" date="2019" name="bioRxiv">
        <title>The Genome of the Zebra Mussel, Dreissena polymorpha: A Resource for Invasive Species Research.</title>
        <authorList>
            <person name="McCartney M.A."/>
            <person name="Auch B."/>
            <person name="Kono T."/>
            <person name="Mallez S."/>
            <person name="Zhang Y."/>
            <person name="Obille A."/>
            <person name="Becker A."/>
            <person name="Abrahante J.E."/>
            <person name="Garbe J."/>
            <person name="Badalamenti J.P."/>
            <person name="Herman A."/>
            <person name="Mangelson H."/>
            <person name="Liachko I."/>
            <person name="Sullivan S."/>
            <person name="Sone E.D."/>
            <person name="Koren S."/>
            <person name="Silverstein K.A.T."/>
            <person name="Beckman K.B."/>
            <person name="Gohl D.M."/>
        </authorList>
    </citation>
    <scope>NUCLEOTIDE SEQUENCE</scope>
    <source>
        <strain evidence="2">Duluth1</strain>
        <tissue evidence="2">Whole animal</tissue>
    </source>
</reference>
<proteinExistence type="predicted"/>
<reference evidence="2" key="2">
    <citation type="submission" date="2020-11" db="EMBL/GenBank/DDBJ databases">
        <authorList>
            <person name="McCartney M.A."/>
            <person name="Auch B."/>
            <person name="Kono T."/>
            <person name="Mallez S."/>
            <person name="Becker A."/>
            <person name="Gohl D.M."/>
            <person name="Silverstein K.A.T."/>
            <person name="Koren S."/>
            <person name="Bechman K.B."/>
            <person name="Herman A."/>
            <person name="Abrahante J.E."/>
            <person name="Garbe J."/>
        </authorList>
    </citation>
    <scope>NUCLEOTIDE SEQUENCE</scope>
    <source>
        <strain evidence="2">Duluth1</strain>
        <tissue evidence="2">Whole animal</tissue>
    </source>
</reference>
<feature type="region of interest" description="Disordered" evidence="1">
    <location>
        <begin position="1"/>
        <end position="96"/>
    </location>
</feature>
<protein>
    <submittedName>
        <fullName evidence="2">Uncharacterized protein</fullName>
    </submittedName>
</protein>
<evidence type="ECO:0000313" key="2">
    <source>
        <dbReference type="EMBL" id="KAH3708421.1"/>
    </source>
</evidence>
<gene>
    <name evidence="2" type="ORF">DPMN_067871</name>
</gene>
<sequence>MARWPPLLKIHTTHVSDTNKSESRDWEEFDSESDSERSESDSERVSPQPGQFTQDRAAIAEKLKLPHQSTARSCRLYEVQKKHRPSPHDESSPTVLDDNFLPYRHFLASLDVYSSDSKKVMRDKHDVLHETRPMPTHPTATITNAVRTRPVPDRLVGLYRVDLIGSGNPA</sequence>
<feature type="compositionally biased region" description="Basic and acidic residues" evidence="1">
    <location>
        <begin position="34"/>
        <end position="44"/>
    </location>
</feature>
<evidence type="ECO:0000313" key="3">
    <source>
        <dbReference type="Proteomes" id="UP000828390"/>
    </source>
</evidence>
<dbReference type="AlphaFoldDB" id="A0A9D4BLP8"/>